<feature type="binding site" evidence="9">
    <location>
        <begin position="335"/>
        <end position="339"/>
    </location>
    <ligand>
        <name>ATP</name>
        <dbReference type="ChEBI" id="CHEBI:30616"/>
    </ligand>
</feature>
<dbReference type="InterPro" id="IPR023865">
    <property type="entry name" value="Aliphatic_acid_kinase_CS"/>
</dbReference>
<dbReference type="PROSITE" id="PS01076">
    <property type="entry name" value="ACETATE_KINASE_2"/>
    <property type="match status" value="1"/>
</dbReference>
<protein>
    <recommendedName>
        <fullName evidence="9">Acetate kinase</fullName>
        <ecNumber evidence="9">2.7.2.1</ecNumber>
    </recommendedName>
    <alternativeName>
        <fullName evidence="9">Acetokinase</fullName>
    </alternativeName>
</protein>
<evidence type="ECO:0000256" key="2">
    <source>
        <dbReference type="ARBA" id="ARBA00022490"/>
    </source>
</evidence>
<keyword evidence="2 9" id="KW-0963">Cytoplasm</keyword>
<dbReference type="PANTHER" id="PTHR21060">
    <property type="entry name" value="ACETATE KINASE"/>
    <property type="match status" value="1"/>
</dbReference>
<name>A0ABS4SMM2_9PROT</name>
<comment type="cofactor">
    <cofactor evidence="9">
        <name>Mg(2+)</name>
        <dbReference type="ChEBI" id="CHEBI:18420"/>
    </cofactor>
    <cofactor evidence="9">
        <name>Mn(2+)</name>
        <dbReference type="ChEBI" id="CHEBI:29035"/>
    </cofactor>
    <text evidence="9">Mg(2+). Can also accept Mn(2+).</text>
</comment>
<keyword evidence="12" id="KW-1185">Reference proteome</keyword>
<comment type="subcellular location">
    <subcellularLocation>
        <location evidence="9">Cytoplasm</location>
    </subcellularLocation>
</comment>
<comment type="catalytic activity">
    <reaction evidence="9">
        <text>acetate + ATP = acetyl phosphate + ADP</text>
        <dbReference type="Rhea" id="RHEA:11352"/>
        <dbReference type="ChEBI" id="CHEBI:22191"/>
        <dbReference type="ChEBI" id="CHEBI:30089"/>
        <dbReference type="ChEBI" id="CHEBI:30616"/>
        <dbReference type="ChEBI" id="CHEBI:456216"/>
        <dbReference type="EC" id="2.7.2.1"/>
    </reaction>
</comment>
<keyword evidence="4 9" id="KW-0479">Metal-binding</keyword>
<dbReference type="EC" id="2.7.2.1" evidence="9"/>
<keyword evidence="7 9" id="KW-0067">ATP-binding</keyword>
<dbReference type="Gene3D" id="3.30.420.40">
    <property type="match status" value="2"/>
</dbReference>
<evidence type="ECO:0000256" key="8">
    <source>
        <dbReference type="ARBA" id="ARBA00022842"/>
    </source>
</evidence>
<comment type="function">
    <text evidence="9">Catalyzes the formation of acetyl phosphate from acetate and ATP. Can also catalyze the reverse reaction.</text>
</comment>
<dbReference type="NCBIfam" id="TIGR00016">
    <property type="entry name" value="ackA"/>
    <property type="match status" value="1"/>
</dbReference>
<dbReference type="InterPro" id="IPR004372">
    <property type="entry name" value="Ac/propionate_kinase"/>
</dbReference>
<feature type="binding site" evidence="9">
    <location>
        <position position="15"/>
    </location>
    <ligand>
        <name>Mg(2+)</name>
        <dbReference type="ChEBI" id="CHEBI:18420"/>
    </ligand>
</feature>
<dbReference type="PANTHER" id="PTHR21060:SF21">
    <property type="entry name" value="ACETATE KINASE"/>
    <property type="match status" value="1"/>
</dbReference>
<feature type="binding site" evidence="9">
    <location>
        <position position="386"/>
    </location>
    <ligand>
        <name>Mg(2+)</name>
        <dbReference type="ChEBI" id="CHEBI:18420"/>
    </ligand>
</feature>
<organism evidence="11 12">
    <name type="scientific">Azospirillum rugosum</name>
    <dbReference type="NCBI Taxonomy" id="416170"/>
    <lineage>
        <taxon>Bacteria</taxon>
        <taxon>Pseudomonadati</taxon>
        <taxon>Pseudomonadota</taxon>
        <taxon>Alphaproteobacteria</taxon>
        <taxon>Rhodospirillales</taxon>
        <taxon>Azospirillaceae</taxon>
        <taxon>Azospirillum</taxon>
    </lineage>
</organism>
<comment type="pathway">
    <text evidence="9">Metabolic intermediate biosynthesis; acetyl-CoA biosynthesis; acetyl-CoA from acetate: step 1/2.</text>
</comment>
<evidence type="ECO:0000313" key="11">
    <source>
        <dbReference type="EMBL" id="MBP2293780.1"/>
    </source>
</evidence>
<comment type="caution">
    <text evidence="11">The sequence shown here is derived from an EMBL/GenBank/DDBJ whole genome shotgun (WGS) entry which is preliminary data.</text>
</comment>
<evidence type="ECO:0000256" key="5">
    <source>
        <dbReference type="ARBA" id="ARBA00022741"/>
    </source>
</evidence>
<dbReference type="InterPro" id="IPR043129">
    <property type="entry name" value="ATPase_NBD"/>
</dbReference>
<evidence type="ECO:0000256" key="3">
    <source>
        <dbReference type="ARBA" id="ARBA00022679"/>
    </source>
</evidence>
<evidence type="ECO:0000256" key="1">
    <source>
        <dbReference type="ARBA" id="ARBA00008748"/>
    </source>
</evidence>
<comment type="subunit">
    <text evidence="9">Homodimer.</text>
</comment>
<feature type="site" description="Transition state stabilizer" evidence="9">
    <location>
        <position position="188"/>
    </location>
</feature>
<keyword evidence="5 9" id="KW-0547">Nucleotide-binding</keyword>
<comment type="similarity">
    <text evidence="1 9 10">Belongs to the acetokinase family.</text>
</comment>
<dbReference type="Pfam" id="PF00871">
    <property type="entry name" value="Acetate_kinase"/>
    <property type="match status" value="1"/>
</dbReference>
<gene>
    <name evidence="9" type="primary">ackA</name>
    <name evidence="11" type="ORF">J2851_003564</name>
</gene>
<evidence type="ECO:0000256" key="7">
    <source>
        <dbReference type="ARBA" id="ARBA00022840"/>
    </source>
</evidence>
<feature type="binding site" evidence="9">
    <location>
        <position position="100"/>
    </location>
    <ligand>
        <name>substrate</name>
    </ligand>
</feature>
<keyword evidence="3 9" id="KW-0808">Transferase</keyword>
<dbReference type="Proteomes" id="UP000781958">
    <property type="component" value="Unassembled WGS sequence"/>
</dbReference>
<dbReference type="PIRSF" id="PIRSF000722">
    <property type="entry name" value="Acetate_prop_kin"/>
    <property type="match status" value="1"/>
</dbReference>
<reference evidence="11 12" key="1">
    <citation type="submission" date="2021-03" db="EMBL/GenBank/DDBJ databases">
        <title>Genomic Encyclopedia of Type Strains, Phase III (KMG-III): the genomes of soil and plant-associated and newly described type strains.</title>
        <authorList>
            <person name="Whitman W."/>
        </authorList>
    </citation>
    <scope>NUCLEOTIDE SEQUENCE [LARGE SCALE GENOMIC DNA]</scope>
    <source>
        <strain evidence="11 12">IMMIB AFH-6</strain>
    </source>
</reference>
<dbReference type="InterPro" id="IPR000890">
    <property type="entry name" value="Aliphatic_acid_kin_short-chain"/>
</dbReference>
<proteinExistence type="inferred from homology"/>
<evidence type="ECO:0000256" key="6">
    <source>
        <dbReference type="ARBA" id="ARBA00022777"/>
    </source>
</evidence>
<feature type="active site" description="Proton donor/acceptor" evidence="9">
    <location>
        <position position="157"/>
    </location>
</feature>
<feature type="binding site" evidence="9">
    <location>
        <begin position="215"/>
        <end position="219"/>
    </location>
    <ligand>
        <name>ATP</name>
        <dbReference type="ChEBI" id="CHEBI:30616"/>
    </ligand>
</feature>
<evidence type="ECO:0000256" key="4">
    <source>
        <dbReference type="ARBA" id="ARBA00022723"/>
    </source>
</evidence>
<sequence length="416" mass="44069">MSQPISQRDAYLIINAGSSSLKFSVFCGAGKAELDAVLSGQISGIGTEPKFEAKDAQRRVLADGTVDEVEPGDRAGLLGFLLSWMRHELKDTRLVAAGHRVVHGGTRFAKPVRITPQVLADLEGLIPLAPLHQPHNIAAMAALAEVYPELPQVACFDTAFHQTRPWQAQTFAIPRELTEEGVRRYGFHGLSYEYIAQRLPQIAPELADARVVVCHLGSGSSLCALRAGKSMDTTMGFTALDGLPMGTRPGNIDPGVLIYLMREKGMGADALEKLLYHKSGLLGVSGVSNDMRALLDSDSPQAAEAVELFCFQVAKQATALATAMGGLDAVVFTAGVGENSAPVRARVAEKLAWLGVKLDGAANRAKATRISAAESRVPVFVIPTDEERMIASHTLDLLANATGAAASAAPLPVAAE</sequence>
<feature type="site" description="Transition state stabilizer" evidence="9">
    <location>
        <position position="248"/>
    </location>
</feature>
<dbReference type="GO" id="GO:0008776">
    <property type="term" value="F:acetate kinase activity"/>
    <property type="evidence" value="ECO:0007669"/>
    <property type="project" value="UniProtKB-EC"/>
</dbReference>
<feature type="binding site" evidence="9">
    <location>
        <begin position="290"/>
        <end position="292"/>
    </location>
    <ligand>
        <name>ATP</name>
        <dbReference type="ChEBI" id="CHEBI:30616"/>
    </ligand>
</feature>
<feature type="binding site" evidence="9">
    <location>
        <position position="22"/>
    </location>
    <ligand>
        <name>ATP</name>
        <dbReference type="ChEBI" id="CHEBI:30616"/>
    </ligand>
</feature>
<accession>A0ABS4SMM2</accession>
<evidence type="ECO:0000256" key="9">
    <source>
        <dbReference type="HAMAP-Rule" id="MF_00020"/>
    </source>
</evidence>
<keyword evidence="8 9" id="KW-0460">Magnesium</keyword>
<dbReference type="PRINTS" id="PR00471">
    <property type="entry name" value="ACETATEKNASE"/>
</dbReference>
<dbReference type="SUPFAM" id="SSF53067">
    <property type="entry name" value="Actin-like ATPase domain"/>
    <property type="match status" value="2"/>
</dbReference>
<dbReference type="RefSeq" id="WP_209767702.1">
    <property type="nucleotide sequence ID" value="NZ_JAGINP010000012.1"/>
</dbReference>
<keyword evidence="6 9" id="KW-0418">Kinase</keyword>
<evidence type="ECO:0000256" key="10">
    <source>
        <dbReference type="RuleBase" id="RU003835"/>
    </source>
</evidence>
<evidence type="ECO:0000313" key="12">
    <source>
        <dbReference type="Proteomes" id="UP000781958"/>
    </source>
</evidence>
<dbReference type="HAMAP" id="MF_00020">
    <property type="entry name" value="Acetate_kinase"/>
    <property type="match status" value="1"/>
</dbReference>
<dbReference type="EMBL" id="JAGINP010000012">
    <property type="protein sequence ID" value="MBP2293780.1"/>
    <property type="molecule type" value="Genomic_DNA"/>
</dbReference>